<organism evidence="2 3">
    <name type="scientific">Idiomarina loihiensis (strain ATCC BAA-735 / DSM 15497 / L2-TR)</name>
    <dbReference type="NCBI Taxonomy" id="283942"/>
    <lineage>
        <taxon>Bacteria</taxon>
        <taxon>Pseudomonadati</taxon>
        <taxon>Pseudomonadota</taxon>
        <taxon>Gammaproteobacteria</taxon>
        <taxon>Alteromonadales</taxon>
        <taxon>Idiomarinaceae</taxon>
        <taxon>Idiomarina</taxon>
    </lineage>
</organism>
<dbReference type="InterPro" id="IPR029052">
    <property type="entry name" value="Metallo-depent_PP-like"/>
</dbReference>
<dbReference type="Pfam" id="PF00149">
    <property type="entry name" value="Metallophos"/>
    <property type="match status" value="1"/>
</dbReference>
<evidence type="ECO:0000313" key="2">
    <source>
        <dbReference type="EMBL" id="AAV80961.1"/>
    </source>
</evidence>
<proteinExistence type="predicted"/>
<dbReference type="SUPFAM" id="SSF56300">
    <property type="entry name" value="Metallo-dependent phosphatases"/>
    <property type="match status" value="1"/>
</dbReference>
<dbReference type="InterPro" id="IPR004843">
    <property type="entry name" value="Calcineurin-like_PHP"/>
</dbReference>
<dbReference type="STRING" id="283942.IL0118"/>
<dbReference type="EMBL" id="AE017340">
    <property type="protein sequence ID" value="AAV80961.1"/>
    <property type="molecule type" value="Genomic_DNA"/>
</dbReference>
<protein>
    <submittedName>
        <fullName evidence="2">Calcineurin-like phosphoesterase</fullName>
    </submittedName>
</protein>
<dbReference type="eggNOG" id="COG1409">
    <property type="taxonomic scope" value="Bacteria"/>
</dbReference>
<accession>Q5QXC7</accession>
<name>Q5QXC7_IDILO</name>
<evidence type="ECO:0000313" key="3">
    <source>
        <dbReference type="Proteomes" id="UP000001171"/>
    </source>
</evidence>
<dbReference type="KEGG" id="ilo:IL0118"/>
<reference evidence="2 3" key="1">
    <citation type="journal article" date="2004" name="Proc. Natl. Acad. Sci. U.S.A.">
        <title>Genome sequence of the deep-sea gamma-proteobacterium Idiomarina loihiensis reveals amino acid fermentation as a source of carbon and energy.</title>
        <authorList>
            <person name="Hou S."/>
            <person name="Saw J.H."/>
            <person name="Lee K.S."/>
            <person name="Freitas T.A."/>
            <person name="Belisle C."/>
            <person name="Kawarabayasi Y."/>
            <person name="Donachie S.P."/>
            <person name="Pikina A."/>
            <person name="Galperin M.Y."/>
            <person name="Koonin E.V."/>
            <person name="Makarova K.S."/>
            <person name="Omelchenko M.V."/>
            <person name="Sorokin A."/>
            <person name="Wolf Y.I."/>
            <person name="Li Q.X."/>
            <person name="Keum Y.S."/>
            <person name="Campbell S."/>
            <person name="Denery J."/>
            <person name="Aizawa S."/>
            <person name="Shibata S."/>
            <person name="Malahoff A."/>
            <person name="Alam M."/>
        </authorList>
    </citation>
    <scope>NUCLEOTIDE SEQUENCE [LARGE SCALE GENOMIC DNA]</scope>
    <source>
        <strain evidence="3">ATCC BAA-735 / DSM 15497 / L2-TR</strain>
    </source>
</reference>
<keyword evidence="3" id="KW-1185">Reference proteome</keyword>
<evidence type="ECO:0000259" key="1">
    <source>
        <dbReference type="Pfam" id="PF00149"/>
    </source>
</evidence>
<dbReference type="OrthoDB" id="5695107at2"/>
<dbReference type="Gene3D" id="3.60.21.10">
    <property type="match status" value="2"/>
</dbReference>
<feature type="domain" description="Calcineurin-like phosphoesterase" evidence="1">
    <location>
        <begin position="25"/>
        <end position="144"/>
    </location>
</feature>
<sequence length="653" mass="73295">MLLALLFMAAQVKADNKEVPAVAFMPDIHFHDVYADFNDGSFKGLPNSRSKDHATIRTMQAQLHSTRLFNENYFALLAALDDAAARGIKLIALPGDFSDDGQQVHLRGLQKILKHYQQKYDMRFFAAPGNHDPVRPFSRPAGKPDYLGTDGHRQRIFSKGAAECTGYKGKQAVIKTENPLPTICTEEVQELGYKGVLSILGEHGFSPQPEYIYWETPFSGYSYEDYDLAKGKASAELTARQYEICSNGSGGEFKAENAVNCGEITDASYLVEPVEGLWLLAIDANVYIPKAQTGKKSLSANDFHGSGNAGYNKVLTHKKHLMGWIKDIVKQADERGKTLLAFSHFPMTEFYDGQSDTISELFGEATFQLARRPDDSVSKLLAETGLKVHVGGHMHMNDTGVTRSGEQFLVNIQAPSLAAYVPAYKVLRPGKSGSLAVETIVIKEVPRFNELFEHYREEYQQLLSTEADKLWDKEVLTAKNYQEFTSWHIRELTRQRFLPDDWPADLRDWVFSLNGEQLLSLSQLTEQRSWPEAKAAGESLARSKGFKPSDFSQWTGFEFAVDFYRIRNAGRLALKDISKSRLRQYQLLAVSLSELAKKVKAPEQVVQETESKHQLAAALAHRFGPVLDIFLALQEGEPDDNFIIDWQSGELSR</sequence>
<gene>
    <name evidence="2" type="ordered locus">IL0118</name>
</gene>
<dbReference type="Proteomes" id="UP000001171">
    <property type="component" value="Chromosome"/>
</dbReference>
<dbReference type="AlphaFoldDB" id="Q5QXC7"/>
<dbReference type="GO" id="GO:0016787">
    <property type="term" value="F:hydrolase activity"/>
    <property type="evidence" value="ECO:0007669"/>
    <property type="project" value="InterPro"/>
</dbReference>
<dbReference type="HOGENOM" id="CLU_016569_0_0_6"/>